<accession>A0A936TDF2</accession>
<feature type="transmembrane region" description="Helical" evidence="5">
    <location>
        <begin position="392"/>
        <end position="417"/>
    </location>
</feature>
<dbReference type="InterPro" id="IPR011547">
    <property type="entry name" value="SLC26A/SulP_dom"/>
</dbReference>
<dbReference type="AlphaFoldDB" id="A0A936TDF2"/>
<proteinExistence type="predicted"/>
<dbReference type="Pfam" id="PF00916">
    <property type="entry name" value="Sulfate_transp"/>
    <property type="match status" value="1"/>
</dbReference>
<evidence type="ECO:0000256" key="5">
    <source>
        <dbReference type="SAM" id="Phobius"/>
    </source>
</evidence>
<dbReference type="GO" id="GO:0055085">
    <property type="term" value="P:transmembrane transport"/>
    <property type="evidence" value="ECO:0007669"/>
    <property type="project" value="InterPro"/>
</dbReference>
<dbReference type="EMBL" id="JADJZA010000007">
    <property type="protein sequence ID" value="MBK9297521.1"/>
    <property type="molecule type" value="Genomic_DNA"/>
</dbReference>
<protein>
    <submittedName>
        <fullName evidence="7">SulP family inorganic anion transporter</fullName>
    </submittedName>
</protein>
<feature type="domain" description="STAS" evidence="6">
    <location>
        <begin position="452"/>
        <end position="534"/>
    </location>
</feature>
<dbReference type="CDD" id="cd07042">
    <property type="entry name" value="STAS_SulP_like_sulfate_transporter"/>
    <property type="match status" value="1"/>
</dbReference>
<evidence type="ECO:0000256" key="2">
    <source>
        <dbReference type="ARBA" id="ARBA00022692"/>
    </source>
</evidence>
<dbReference type="InterPro" id="IPR036513">
    <property type="entry name" value="STAS_dom_sf"/>
</dbReference>
<dbReference type="InterPro" id="IPR001902">
    <property type="entry name" value="SLC26A/SulP_fam"/>
</dbReference>
<keyword evidence="3 5" id="KW-1133">Transmembrane helix</keyword>
<organism evidence="7 8">
    <name type="scientific">Candidatus Neomicrothrix subdominans</name>
    <dbReference type="NCBI Taxonomy" id="2954438"/>
    <lineage>
        <taxon>Bacteria</taxon>
        <taxon>Bacillati</taxon>
        <taxon>Actinomycetota</taxon>
        <taxon>Acidimicrobiia</taxon>
        <taxon>Acidimicrobiales</taxon>
        <taxon>Microthrixaceae</taxon>
        <taxon>Candidatus Neomicrothrix</taxon>
    </lineage>
</organism>
<feature type="transmembrane region" description="Helical" evidence="5">
    <location>
        <begin position="139"/>
        <end position="157"/>
    </location>
</feature>
<dbReference type="SUPFAM" id="SSF52091">
    <property type="entry name" value="SpoIIaa-like"/>
    <property type="match status" value="1"/>
</dbReference>
<feature type="transmembrane region" description="Helical" evidence="5">
    <location>
        <begin position="183"/>
        <end position="202"/>
    </location>
</feature>
<keyword evidence="2 5" id="KW-0812">Transmembrane</keyword>
<evidence type="ECO:0000313" key="8">
    <source>
        <dbReference type="Proteomes" id="UP000727993"/>
    </source>
</evidence>
<feature type="transmembrane region" description="Helical" evidence="5">
    <location>
        <begin position="214"/>
        <end position="232"/>
    </location>
</feature>
<feature type="transmembrane region" description="Helical" evidence="5">
    <location>
        <begin position="81"/>
        <end position="98"/>
    </location>
</feature>
<feature type="transmembrane region" description="Helical" evidence="5">
    <location>
        <begin position="110"/>
        <end position="127"/>
    </location>
</feature>
<sequence>MSEGRRPAPGAAMRRWRWWASARPADRAELQTDVVAGLPVAIGGVPDGMAASVLAGVNPVHGLYASLVAPIAGGLTSSTRLMVVTTTSAAALAAGSALAPVDPAERTEALFLLTALAGGIMVAAGILKLGRYTRFVSHSVMTGFLTGVAVNILFSQLNYLTGVPSQGGVAIRRALHVITHPGLFDWPTLATGLCAIVILLALRRGPVASYASMVALAVPTIALQLLGTAGVVRVGDVGEIPAGLPLPHIPPLSAFSLNVVAGAFAVAAIVLVQGAGVSESAPNPDGTPADPNRDFIAQGAGNLAAGFYRGQPTGGSVGQTALNRSAGAVGRWAAVAAGVWMLVILALFSSLVKVVPMTTLAAVLIVAAYGALRWGRVVTVWQAGPSSQIALVATFVATLWLPIAAAVGIGVVLSLLLQLNTELMDLRVVRLVPLEDGHFEEVKVPPRLEGRGVVLLDVYGSLLYAGSRTIEQHLPDPSGVDTPAVVLRLRGRSTAGSTAMVVIAGYADRVAAAGGHLFLSGVSGPVLETLERSGRIDLKEKVTVFEADAIVGHSSEVAYRAAETWLEDHPSGGTS</sequence>
<dbReference type="PROSITE" id="PS50801">
    <property type="entry name" value="STAS"/>
    <property type="match status" value="1"/>
</dbReference>
<gene>
    <name evidence="7" type="ORF">IPN02_11950</name>
</gene>
<dbReference type="Pfam" id="PF01740">
    <property type="entry name" value="STAS"/>
    <property type="match status" value="1"/>
</dbReference>
<dbReference type="Proteomes" id="UP000727993">
    <property type="component" value="Unassembled WGS sequence"/>
</dbReference>
<dbReference type="InterPro" id="IPR002645">
    <property type="entry name" value="STAS_dom"/>
</dbReference>
<reference evidence="7 8" key="1">
    <citation type="submission" date="2020-10" db="EMBL/GenBank/DDBJ databases">
        <title>Connecting structure to function with the recovery of over 1000 high-quality activated sludge metagenome-assembled genomes encoding full-length rRNA genes using long-read sequencing.</title>
        <authorList>
            <person name="Singleton C.M."/>
            <person name="Petriglieri F."/>
            <person name="Kristensen J.M."/>
            <person name="Kirkegaard R.H."/>
            <person name="Michaelsen T.Y."/>
            <person name="Andersen M.H."/>
            <person name="Karst S.M."/>
            <person name="Dueholm M.S."/>
            <person name="Nielsen P.H."/>
            <person name="Albertsen M."/>
        </authorList>
    </citation>
    <scope>NUCLEOTIDE SEQUENCE [LARGE SCALE GENOMIC DNA]</scope>
    <source>
        <strain evidence="7">Lyne_18-Q3-R50-59_MAXAC.006</strain>
    </source>
</reference>
<keyword evidence="4 5" id="KW-0472">Membrane</keyword>
<feature type="transmembrane region" description="Helical" evidence="5">
    <location>
        <begin position="329"/>
        <end position="348"/>
    </location>
</feature>
<evidence type="ECO:0000313" key="7">
    <source>
        <dbReference type="EMBL" id="MBK9297521.1"/>
    </source>
</evidence>
<evidence type="ECO:0000259" key="6">
    <source>
        <dbReference type="PROSITE" id="PS50801"/>
    </source>
</evidence>
<dbReference type="PANTHER" id="PTHR11814">
    <property type="entry name" value="SULFATE TRANSPORTER"/>
    <property type="match status" value="1"/>
</dbReference>
<comment type="subcellular location">
    <subcellularLocation>
        <location evidence="1">Membrane</location>
        <topology evidence="1">Multi-pass membrane protein</topology>
    </subcellularLocation>
</comment>
<dbReference type="Gene3D" id="3.30.750.24">
    <property type="entry name" value="STAS domain"/>
    <property type="match status" value="1"/>
</dbReference>
<evidence type="ECO:0000256" key="1">
    <source>
        <dbReference type="ARBA" id="ARBA00004141"/>
    </source>
</evidence>
<comment type="caution">
    <text evidence="7">The sequence shown here is derived from an EMBL/GenBank/DDBJ whole genome shotgun (WGS) entry which is preliminary data.</text>
</comment>
<feature type="transmembrane region" description="Helical" evidence="5">
    <location>
        <begin position="354"/>
        <end position="372"/>
    </location>
</feature>
<name>A0A936TDF2_9ACTN</name>
<evidence type="ECO:0000256" key="4">
    <source>
        <dbReference type="ARBA" id="ARBA00023136"/>
    </source>
</evidence>
<feature type="transmembrane region" description="Helical" evidence="5">
    <location>
        <begin position="252"/>
        <end position="272"/>
    </location>
</feature>
<evidence type="ECO:0000256" key="3">
    <source>
        <dbReference type="ARBA" id="ARBA00022989"/>
    </source>
</evidence>
<dbReference type="GO" id="GO:0016020">
    <property type="term" value="C:membrane"/>
    <property type="evidence" value="ECO:0007669"/>
    <property type="project" value="UniProtKB-SubCell"/>
</dbReference>